<reference evidence="1" key="1">
    <citation type="submission" date="2021-01" db="EMBL/GenBank/DDBJ databases">
        <authorList>
            <person name="Sun Q."/>
        </authorList>
    </citation>
    <scope>NUCLEOTIDE SEQUENCE</scope>
    <source>
        <strain evidence="1">YIM B02566</strain>
    </source>
</reference>
<comment type="caution">
    <text evidence="1">The sequence shown here is derived from an EMBL/GenBank/DDBJ whole genome shotgun (WGS) entry which is preliminary data.</text>
</comment>
<gene>
    <name evidence="1" type="ORF">JHL16_28000</name>
</gene>
<sequence>MNRFLKTLFATAALVAASLPAMAETMRLEWVMQGQFAGPIVAFEKGYYKEAGVDLQLQPAGPDIKASVTVATGADTYGIGHANQVISARANGAPLVMISQHGQKSATTYIARKDSGITSIKDMAGHSVGLWFGGDEQEFLAMLANAGIDQSAVKIISQGYDIIGWLNKDYEVMQVTLYNELLQVYRQGFKKEDLVFIDPPDDASLVSGGLFTTEKQIQENPKAVQAVVDATLRGWKEALADPKAAAEIVLKYNSELKLDEQVEQIKAMGDLFCAGPTLKGEFGKSELKIYEVAQKILVGAKLIDQPIDLNKAFTNAFWEKAPADYKTLDCK</sequence>
<name>A0ACC5RC83_9HYPH</name>
<protein>
    <submittedName>
        <fullName evidence="1">ABC transporter substrate-binding protein</fullName>
    </submittedName>
</protein>
<accession>A0ACC5RC83</accession>
<evidence type="ECO:0000313" key="2">
    <source>
        <dbReference type="Proteomes" id="UP000616151"/>
    </source>
</evidence>
<dbReference type="EMBL" id="JAENHL010000008">
    <property type="protein sequence ID" value="MBK1870238.1"/>
    <property type="molecule type" value="Genomic_DNA"/>
</dbReference>
<proteinExistence type="predicted"/>
<dbReference type="Proteomes" id="UP000616151">
    <property type="component" value="Unassembled WGS sequence"/>
</dbReference>
<organism evidence="1 2">
    <name type="scientific">Taklimakanibacter albus</name>
    <dbReference type="NCBI Taxonomy" id="2800327"/>
    <lineage>
        <taxon>Bacteria</taxon>
        <taxon>Pseudomonadati</taxon>
        <taxon>Pseudomonadota</taxon>
        <taxon>Alphaproteobacteria</taxon>
        <taxon>Hyphomicrobiales</taxon>
        <taxon>Aestuariivirgaceae</taxon>
        <taxon>Taklimakanibacter</taxon>
    </lineage>
</organism>
<evidence type="ECO:0000313" key="1">
    <source>
        <dbReference type="EMBL" id="MBK1870238.1"/>
    </source>
</evidence>
<keyword evidence="2" id="KW-1185">Reference proteome</keyword>